<reference evidence="2" key="1">
    <citation type="journal article" date="2023" name="Mol. Phylogenet. Evol.">
        <title>Genome-scale phylogeny and comparative genomics of the fungal order Sordariales.</title>
        <authorList>
            <person name="Hensen N."/>
            <person name="Bonometti L."/>
            <person name="Westerberg I."/>
            <person name="Brannstrom I.O."/>
            <person name="Guillou S."/>
            <person name="Cros-Aarteil S."/>
            <person name="Calhoun S."/>
            <person name="Haridas S."/>
            <person name="Kuo A."/>
            <person name="Mondo S."/>
            <person name="Pangilinan J."/>
            <person name="Riley R."/>
            <person name="LaButti K."/>
            <person name="Andreopoulos B."/>
            <person name="Lipzen A."/>
            <person name="Chen C."/>
            <person name="Yan M."/>
            <person name="Daum C."/>
            <person name="Ng V."/>
            <person name="Clum A."/>
            <person name="Steindorff A."/>
            <person name="Ohm R.A."/>
            <person name="Martin F."/>
            <person name="Silar P."/>
            <person name="Natvig D.O."/>
            <person name="Lalanne C."/>
            <person name="Gautier V."/>
            <person name="Ament-Velasquez S.L."/>
            <person name="Kruys A."/>
            <person name="Hutchinson M.I."/>
            <person name="Powell A.J."/>
            <person name="Barry K."/>
            <person name="Miller A.N."/>
            <person name="Grigoriev I.V."/>
            <person name="Debuchy R."/>
            <person name="Gladieux P."/>
            <person name="Hiltunen Thoren M."/>
            <person name="Johannesson H."/>
        </authorList>
    </citation>
    <scope>NUCLEOTIDE SEQUENCE [LARGE SCALE GENOMIC DNA]</scope>
    <source>
        <strain evidence="2">CBS 340.73</strain>
    </source>
</reference>
<evidence type="ECO:0000313" key="1">
    <source>
        <dbReference type="EMBL" id="KAK3936752.1"/>
    </source>
</evidence>
<accession>A0AAN6S0K1</accession>
<gene>
    <name evidence="1" type="ORF">QBC46DRAFT_345283</name>
</gene>
<dbReference type="EMBL" id="MU853873">
    <property type="protein sequence ID" value="KAK3936752.1"/>
    <property type="molecule type" value="Genomic_DNA"/>
</dbReference>
<keyword evidence="2" id="KW-1185">Reference proteome</keyword>
<protein>
    <submittedName>
        <fullName evidence="1">Uncharacterized protein</fullName>
    </submittedName>
</protein>
<organism evidence="1 2">
    <name type="scientific">Diplogelasinospora grovesii</name>
    <dbReference type="NCBI Taxonomy" id="303347"/>
    <lineage>
        <taxon>Eukaryota</taxon>
        <taxon>Fungi</taxon>
        <taxon>Dikarya</taxon>
        <taxon>Ascomycota</taxon>
        <taxon>Pezizomycotina</taxon>
        <taxon>Sordariomycetes</taxon>
        <taxon>Sordariomycetidae</taxon>
        <taxon>Sordariales</taxon>
        <taxon>Diplogelasinosporaceae</taxon>
        <taxon>Diplogelasinospora</taxon>
    </lineage>
</organism>
<dbReference type="Proteomes" id="UP001303473">
    <property type="component" value="Unassembled WGS sequence"/>
</dbReference>
<proteinExistence type="predicted"/>
<name>A0AAN6S0K1_9PEZI</name>
<sequence length="91" mass="10487">MGVDAGFDVLPTLRTSFQSRHDGFIEAVMLEYQYVVNPRTGESLINIVGDREAKRGYIWFKIGEAPRLPLRCEYFLRFSSKLVNREDVSLT</sequence>
<dbReference type="AlphaFoldDB" id="A0AAN6S0K1"/>
<comment type="caution">
    <text evidence="1">The sequence shown here is derived from an EMBL/GenBank/DDBJ whole genome shotgun (WGS) entry which is preliminary data.</text>
</comment>
<evidence type="ECO:0000313" key="2">
    <source>
        <dbReference type="Proteomes" id="UP001303473"/>
    </source>
</evidence>